<organism evidence="2 3">
    <name type="scientific">Stylosanthes scabra</name>
    <dbReference type="NCBI Taxonomy" id="79078"/>
    <lineage>
        <taxon>Eukaryota</taxon>
        <taxon>Viridiplantae</taxon>
        <taxon>Streptophyta</taxon>
        <taxon>Embryophyta</taxon>
        <taxon>Tracheophyta</taxon>
        <taxon>Spermatophyta</taxon>
        <taxon>Magnoliopsida</taxon>
        <taxon>eudicotyledons</taxon>
        <taxon>Gunneridae</taxon>
        <taxon>Pentapetalae</taxon>
        <taxon>rosids</taxon>
        <taxon>fabids</taxon>
        <taxon>Fabales</taxon>
        <taxon>Fabaceae</taxon>
        <taxon>Papilionoideae</taxon>
        <taxon>50 kb inversion clade</taxon>
        <taxon>dalbergioids sensu lato</taxon>
        <taxon>Dalbergieae</taxon>
        <taxon>Pterocarpus clade</taxon>
        <taxon>Stylosanthes</taxon>
    </lineage>
</organism>
<comment type="caution">
    <text evidence="2">The sequence shown here is derived from an EMBL/GenBank/DDBJ whole genome shotgun (WGS) entry which is preliminary data.</text>
</comment>
<reference evidence="2 3" key="1">
    <citation type="journal article" date="2023" name="Plants (Basel)">
        <title>Bridging the Gap: Combining Genomics and Transcriptomics Approaches to Understand Stylosanthes scabra, an Orphan Legume from the Brazilian Caatinga.</title>
        <authorList>
            <person name="Ferreira-Neto J.R.C."/>
            <person name="da Silva M.D."/>
            <person name="Binneck E."/>
            <person name="de Melo N.F."/>
            <person name="da Silva R.H."/>
            <person name="de Melo A.L.T.M."/>
            <person name="Pandolfi V."/>
            <person name="Bustamante F.O."/>
            <person name="Brasileiro-Vidal A.C."/>
            <person name="Benko-Iseppon A.M."/>
        </authorList>
    </citation>
    <scope>NUCLEOTIDE SEQUENCE [LARGE SCALE GENOMIC DNA]</scope>
    <source>
        <tissue evidence="2">Leaves</tissue>
    </source>
</reference>
<accession>A0ABU6QAM6</accession>
<keyword evidence="3" id="KW-1185">Reference proteome</keyword>
<proteinExistence type="predicted"/>
<evidence type="ECO:0000256" key="1">
    <source>
        <dbReference type="SAM" id="MobiDB-lite"/>
    </source>
</evidence>
<name>A0ABU6QAM6_9FABA</name>
<evidence type="ECO:0000313" key="2">
    <source>
        <dbReference type="EMBL" id="MED6108712.1"/>
    </source>
</evidence>
<sequence length="53" mass="5811">MRELKALSPHYQDGQTSSRSKTRPPHHPRHHVLPSRSLAVPLAALPSPSPVIA</sequence>
<evidence type="ECO:0000313" key="3">
    <source>
        <dbReference type="Proteomes" id="UP001341840"/>
    </source>
</evidence>
<feature type="region of interest" description="Disordered" evidence="1">
    <location>
        <begin position="1"/>
        <end position="39"/>
    </location>
</feature>
<feature type="compositionally biased region" description="Basic residues" evidence="1">
    <location>
        <begin position="20"/>
        <end position="33"/>
    </location>
</feature>
<dbReference type="EMBL" id="JASCZI010000101">
    <property type="protein sequence ID" value="MED6108712.1"/>
    <property type="molecule type" value="Genomic_DNA"/>
</dbReference>
<dbReference type="Proteomes" id="UP001341840">
    <property type="component" value="Unassembled WGS sequence"/>
</dbReference>
<gene>
    <name evidence="2" type="ORF">PIB30_026685</name>
</gene>
<protein>
    <submittedName>
        <fullName evidence="2">Uncharacterized protein</fullName>
    </submittedName>
</protein>